<dbReference type="SUPFAM" id="SSF69318">
    <property type="entry name" value="Integrin alpha N-terminal domain"/>
    <property type="match status" value="1"/>
</dbReference>
<feature type="non-terminal residue" evidence="2">
    <location>
        <position position="228"/>
    </location>
</feature>
<dbReference type="AlphaFoldDB" id="A0A383F1P4"/>
<protein>
    <recommendedName>
        <fullName evidence="3">VCBS repeat-containing protein</fullName>
    </recommendedName>
</protein>
<evidence type="ECO:0000313" key="2">
    <source>
        <dbReference type="EMBL" id="SVE63122.1"/>
    </source>
</evidence>
<name>A0A383F1P4_9ZZZZ</name>
<evidence type="ECO:0000256" key="1">
    <source>
        <dbReference type="ARBA" id="ARBA00022729"/>
    </source>
</evidence>
<feature type="non-terminal residue" evidence="2">
    <location>
        <position position="1"/>
    </location>
</feature>
<sequence length="228" mass="24710">DVSGNDISGLALFENIGTNNEPSFDLITRDFAGISNINLNIGLGMPALNIYPTFGDLDGDGDKDMMLGDADGNLHYFVNNGVTPSSFNLAQVNYANIDVGYFSTPQLIDINRDGLLDLLIGDMMGTISYLPNNGTQTTPVFDTIISNFGGIDIDSNYISTGYSTPHCVDINGEYHLYVGSFTGKIYHYDSIDGNLNNSFNLVSSSQQNIDEGTITALYIEDLNNDQIP</sequence>
<keyword evidence="1" id="KW-0732">Signal</keyword>
<accession>A0A383F1P4</accession>
<organism evidence="2">
    <name type="scientific">marine metagenome</name>
    <dbReference type="NCBI Taxonomy" id="408172"/>
    <lineage>
        <taxon>unclassified sequences</taxon>
        <taxon>metagenomes</taxon>
        <taxon>ecological metagenomes</taxon>
    </lineage>
</organism>
<gene>
    <name evidence="2" type="ORF">METZ01_LOCUS515976</name>
</gene>
<dbReference type="InterPro" id="IPR013517">
    <property type="entry name" value="FG-GAP"/>
</dbReference>
<dbReference type="EMBL" id="UINC01230833">
    <property type="protein sequence ID" value="SVE63122.1"/>
    <property type="molecule type" value="Genomic_DNA"/>
</dbReference>
<proteinExistence type="predicted"/>
<evidence type="ECO:0008006" key="3">
    <source>
        <dbReference type="Google" id="ProtNLM"/>
    </source>
</evidence>
<dbReference type="InterPro" id="IPR028994">
    <property type="entry name" value="Integrin_alpha_N"/>
</dbReference>
<dbReference type="Pfam" id="PF13517">
    <property type="entry name" value="FG-GAP_3"/>
    <property type="match status" value="1"/>
</dbReference>
<reference evidence="2" key="1">
    <citation type="submission" date="2018-05" db="EMBL/GenBank/DDBJ databases">
        <authorList>
            <person name="Lanie J.A."/>
            <person name="Ng W.-L."/>
            <person name="Kazmierczak K.M."/>
            <person name="Andrzejewski T.M."/>
            <person name="Davidsen T.M."/>
            <person name="Wayne K.J."/>
            <person name="Tettelin H."/>
            <person name="Glass J.I."/>
            <person name="Rusch D."/>
            <person name="Podicherti R."/>
            <person name="Tsui H.-C.T."/>
            <person name="Winkler M.E."/>
        </authorList>
    </citation>
    <scope>NUCLEOTIDE SEQUENCE</scope>
</reference>